<evidence type="ECO:0000313" key="1">
    <source>
        <dbReference type="EMBL" id="EDL91566.1"/>
    </source>
</evidence>
<reference evidence="2" key="1">
    <citation type="submission" date="2005-09" db="EMBL/GenBank/DDBJ databases">
        <authorList>
            <person name="Mural R.J."/>
            <person name="Li P.W."/>
            <person name="Adams M.D."/>
            <person name="Amanatides P.G."/>
            <person name="Baden-Tillson H."/>
            <person name="Barnstead M."/>
            <person name="Chin S.H."/>
            <person name="Dew I."/>
            <person name="Evans C.A."/>
            <person name="Ferriera S."/>
            <person name="Flanigan M."/>
            <person name="Fosler C."/>
            <person name="Glodek A."/>
            <person name="Gu Z."/>
            <person name="Holt R.A."/>
            <person name="Jennings D."/>
            <person name="Kraft C.L."/>
            <person name="Lu F."/>
            <person name="Nguyen T."/>
            <person name="Nusskern D.R."/>
            <person name="Pfannkoch C.M."/>
            <person name="Sitter C."/>
            <person name="Sutton G.G."/>
            <person name="Venter J.C."/>
            <person name="Wang Z."/>
            <person name="Woodage T."/>
            <person name="Zheng X.H."/>
            <person name="Zhong F."/>
        </authorList>
    </citation>
    <scope>NUCLEOTIDE SEQUENCE [LARGE SCALE GENOMIC DNA]</scope>
    <source>
        <strain>BN</strain>
        <strain evidence="2">Sprague-Dawley</strain>
    </source>
</reference>
<organism evidence="1 2">
    <name type="scientific">Rattus norvegicus</name>
    <name type="common">Rat</name>
    <dbReference type="NCBI Taxonomy" id="10116"/>
    <lineage>
        <taxon>Eukaryota</taxon>
        <taxon>Metazoa</taxon>
        <taxon>Chordata</taxon>
        <taxon>Craniata</taxon>
        <taxon>Vertebrata</taxon>
        <taxon>Euteleostomi</taxon>
        <taxon>Mammalia</taxon>
        <taxon>Eutheria</taxon>
        <taxon>Euarchontoglires</taxon>
        <taxon>Glires</taxon>
        <taxon>Rodentia</taxon>
        <taxon>Myomorpha</taxon>
        <taxon>Muroidea</taxon>
        <taxon>Muridae</taxon>
        <taxon>Murinae</taxon>
        <taxon>Rattus</taxon>
    </lineage>
</organism>
<sequence length="53" mass="5951">MLPLLVSPTTSCFQETEAKCPWTPRFACCSAFNVSSKIPCALEFRRLSPQKQT</sequence>
<dbReference type="AlphaFoldDB" id="A6IBU8"/>
<dbReference type="EMBL" id="CH473957">
    <property type="protein sequence ID" value="EDL91566.1"/>
    <property type="molecule type" value="Genomic_DNA"/>
</dbReference>
<proteinExistence type="predicted"/>
<protein>
    <submittedName>
        <fullName evidence="1">RCG56376</fullName>
    </submittedName>
</protein>
<accession>A6IBU8</accession>
<evidence type="ECO:0000313" key="2">
    <source>
        <dbReference type="Proteomes" id="UP000234681"/>
    </source>
</evidence>
<gene>
    <name evidence="1" type="ORF">rCG_56376</name>
</gene>
<name>A6IBU8_RAT</name>
<dbReference type="Proteomes" id="UP000234681">
    <property type="component" value="Chromosome 4"/>
</dbReference>